<accession>A0A1W6G125</accession>
<sequence>MYVMKNLETSKNQKLSKVVFNLTVFHSSVKHLVVYRRTTP</sequence>
<protein>
    <submittedName>
        <fullName evidence="1">Uncharacterized protein</fullName>
    </submittedName>
</protein>
<proteinExistence type="predicted"/>
<evidence type="ECO:0000313" key="1">
    <source>
        <dbReference type="EMBL" id="ARM06479.1"/>
    </source>
</evidence>
<name>A0A1W6G125_9BETA</name>
<dbReference type="EMBL" id="KY315527">
    <property type="protein sequence ID" value="ARM06479.1"/>
    <property type="molecule type" value="Genomic_DNA"/>
</dbReference>
<organism evidence="1">
    <name type="scientific">Human betaherpesvirus 6</name>
    <dbReference type="NCBI Taxonomy" id="10368"/>
    <lineage>
        <taxon>Viruses</taxon>
        <taxon>Duplodnaviria</taxon>
        <taxon>Heunggongvirae</taxon>
        <taxon>Peploviricota</taxon>
        <taxon>Herviviricetes</taxon>
        <taxon>Herpesvirales</taxon>
        <taxon>Orthoherpesviridae</taxon>
        <taxon>Betaherpesvirinae</taxon>
        <taxon>Roseolovirus</taxon>
    </lineage>
</organism>
<reference evidence="1" key="1">
    <citation type="journal article" date="2018" name="BMC Genomics">
        <title>Comparative genomic, transcriptomic, and proteomic reannotation of human herpesvirus 6.</title>
        <authorList>
            <person name="Greninger A.L."/>
            <person name="Knudsen G.M."/>
            <person name="Roychoudhury P."/>
            <person name="Hanson D.J."/>
            <person name="Sedlak R.H."/>
            <person name="Xie H."/>
            <person name="Guan J."/>
            <person name="Nguyen T."/>
            <person name="Peddu V."/>
            <person name="Boeckh M."/>
            <person name="Huang M.L."/>
            <person name="Cook L."/>
            <person name="Depledge D.P."/>
            <person name="Zerr D.M."/>
            <person name="Koelle D.M."/>
            <person name="Gantt S."/>
            <person name="Yoshikawa T."/>
            <person name="Caserta M."/>
            <person name="Hill J.A."/>
            <person name="Jerome K.R."/>
        </authorList>
    </citation>
    <scope>NUCLEOTIDE SEQUENCE</scope>
    <source>
        <strain evidence="1">HP8H1</strain>
    </source>
</reference>